<keyword evidence="1" id="KW-0812">Transmembrane</keyword>
<name>A0ABS4KXB6_STRAV</name>
<reference evidence="3 4" key="1">
    <citation type="submission" date="2021-03" db="EMBL/GenBank/DDBJ databases">
        <title>Genomic Encyclopedia of Type Strains, Phase IV (KMG-IV): sequencing the most valuable type-strain genomes for metagenomic binning, comparative biology and taxonomic classification.</title>
        <authorList>
            <person name="Goeker M."/>
        </authorList>
    </citation>
    <scope>NUCLEOTIDE SEQUENCE [LARGE SCALE GENOMIC DNA]</scope>
    <source>
        <strain evidence="3 4">DSM 40526</strain>
    </source>
</reference>
<dbReference type="Gene3D" id="3.40.50.300">
    <property type="entry name" value="P-loop containing nucleotide triphosphate hydrolases"/>
    <property type="match status" value="1"/>
</dbReference>
<feature type="transmembrane region" description="Helical" evidence="1">
    <location>
        <begin position="588"/>
        <end position="606"/>
    </location>
</feature>
<feature type="transmembrane region" description="Helical" evidence="1">
    <location>
        <begin position="45"/>
        <end position="65"/>
    </location>
</feature>
<dbReference type="InterPro" id="IPR007111">
    <property type="entry name" value="NACHT_NTPase"/>
</dbReference>
<feature type="domain" description="NACHT" evidence="2">
    <location>
        <begin position="150"/>
        <end position="236"/>
    </location>
</feature>
<feature type="transmembrane region" description="Helical" evidence="1">
    <location>
        <begin position="510"/>
        <end position="536"/>
    </location>
</feature>
<dbReference type="EMBL" id="JAGGLQ010000001">
    <property type="protein sequence ID" value="MBP2034680.1"/>
    <property type="molecule type" value="Genomic_DNA"/>
</dbReference>
<feature type="transmembrane region" description="Helical" evidence="1">
    <location>
        <begin position="12"/>
        <end position="33"/>
    </location>
</feature>
<dbReference type="Pfam" id="PF05729">
    <property type="entry name" value="NACHT"/>
    <property type="match status" value="1"/>
</dbReference>
<feature type="transmembrane region" description="Helical" evidence="1">
    <location>
        <begin position="654"/>
        <end position="674"/>
    </location>
</feature>
<comment type="caution">
    <text evidence="3">The sequence shown here is derived from an EMBL/GenBank/DDBJ whole genome shotgun (WGS) entry which is preliminary data.</text>
</comment>
<protein>
    <recommendedName>
        <fullName evidence="2">NACHT domain-containing protein</fullName>
    </recommendedName>
</protein>
<organism evidence="3 4">
    <name type="scientific">Streptomyces avidinii</name>
    <dbReference type="NCBI Taxonomy" id="1895"/>
    <lineage>
        <taxon>Bacteria</taxon>
        <taxon>Bacillati</taxon>
        <taxon>Actinomycetota</taxon>
        <taxon>Actinomycetes</taxon>
        <taxon>Kitasatosporales</taxon>
        <taxon>Streptomycetaceae</taxon>
        <taxon>Streptomyces</taxon>
    </lineage>
</organism>
<feature type="transmembrane region" description="Helical" evidence="1">
    <location>
        <begin position="612"/>
        <end position="633"/>
    </location>
</feature>
<dbReference type="SUPFAM" id="SSF52540">
    <property type="entry name" value="P-loop containing nucleoside triphosphate hydrolases"/>
    <property type="match status" value="1"/>
</dbReference>
<dbReference type="PROSITE" id="PS50837">
    <property type="entry name" value="NACHT"/>
    <property type="match status" value="1"/>
</dbReference>
<proteinExistence type="predicted"/>
<evidence type="ECO:0000313" key="4">
    <source>
        <dbReference type="Proteomes" id="UP001519310"/>
    </source>
</evidence>
<evidence type="ECO:0000256" key="1">
    <source>
        <dbReference type="SAM" id="Phobius"/>
    </source>
</evidence>
<keyword evidence="1" id="KW-0472">Membrane</keyword>
<dbReference type="InterPro" id="IPR027417">
    <property type="entry name" value="P-loop_NTPase"/>
</dbReference>
<dbReference type="Proteomes" id="UP001519310">
    <property type="component" value="Unassembled WGS sequence"/>
</dbReference>
<keyword evidence="1" id="KW-1133">Transmembrane helix</keyword>
<accession>A0ABS4KXB6</accession>
<evidence type="ECO:0000313" key="3">
    <source>
        <dbReference type="EMBL" id="MBP2034680.1"/>
    </source>
</evidence>
<evidence type="ECO:0000259" key="2">
    <source>
        <dbReference type="PROSITE" id="PS50837"/>
    </source>
</evidence>
<dbReference type="RefSeq" id="WP_189965304.1">
    <property type="nucleotide sequence ID" value="NZ_BMVL01000002.1"/>
</dbReference>
<feature type="transmembrane region" description="Helical" evidence="1">
    <location>
        <begin position="686"/>
        <end position="706"/>
    </location>
</feature>
<keyword evidence="4" id="KW-1185">Reference proteome</keyword>
<gene>
    <name evidence="3" type="ORF">J2Z77_000464</name>
</gene>
<sequence length="767" mass="81553">MAEIGGRGYRRWRTWFVGVGGLLVAASLLYVGVQLAQGGLDAGGIAGLIGLPLGVVGALVAVSGLRRPPPGDLAQLARVWASTLAEQVKEDGQRQWRQLIGDDTQMINLTFSLHPEPGRAAVAPADAGRLFEGTPALPDVASYFRRTCPRRLVVTGAPGAGKTVLALELMLALIEGREEGDPVPVRLSLAEWDTSIPLPEWLARHLVDVYDWPAKEAEELIRQRRVLPVLDGLDEMDATAPDGTPSPEAPRAQAALNALNGYQSGRAAGPVILTCRTRHYEAVRSHTRLFDAARIDIDHLTPASARAYLIHRAPDPARWQPVLEALDGDSRGTLATTLSTPWRLSLAATVYAQHGDPCDLLRHTSPSDLDEHLLARFVPAATALHPRPRRPYAPDDVHRWLVRLAAHLDKPTAIPGAPAGVGAISRTDLVLHQLWPLAGPRRVRAIDAMLTALTVLLPLPLALTSSVIGLVTMCVVAPVVAGCHAARAWVDPPGRVRWGRLRTKAGCRDLAAGLAAGFGFGFAQGLAAQFLYGLAAGFAFDLATGLKAGLKGALTLGLAVGLGAGLTRAIGSEPSLRARPRDVIHSDLLRGLVAGLTVGVVYWITFGLMYGSLYGLIIGIYLGLMVGLLVGLTRAIGPEPSTSARPRDVIHSDLLRGLAAGLTAGLAAGLALGIRTGLDWGPWDGLMAALGYGLALGLMVGVGFGAPSARRYLVFVLCSRRNLPWRLGVFLDWACAAGLLRLSGAAYQFRHRELQQWLAHHPGPPPT</sequence>
<feature type="transmembrane region" description="Helical" evidence="1">
    <location>
        <begin position="467"/>
        <end position="490"/>
    </location>
</feature>
<feature type="transmembrane region" description="Helical" evidence="1">
    <location>
        <begin position="548"/>
        <end position="567"/>
    </location>
</feature>